<reference evidence="3" key="1">
    <citation type="submission" date="2016-10" db="EMBL/GenBank/DDBJ databases">
        <authorList>
            <person name="Varghese N."/>
        </authorList>
    </citation>
    <scope>NUCLEOTIDE SEQUENCE [LARGE SCALE GENOMIC DNA]</scope>
    <source>
        <strain evidence="3">ACV-9</strain>
    </source>
</reference>
<sequence>MEKLFNNRFIDGISKIADVILISFYFLACSLPLVTIGASSTALYYATHKCIYKGRGYTTEFFHSFKDNFKQSTLSWLIFILLYAILGGDIYITRNYLSPDSPFAAASIFFMVLLVFTVLWAIYHFAYIARFENGFKESFKVSAVFMIANIGWTLVMLVLLIAIYYLCYRFLFLILFAPGIISCTLHPILEKVFRKYMTEEDIAKEDEL</sequence>
<evidence type="ECO:0000256" key="1">
    <source>
        <dbReference type="SAM" id="Phobius"/>
    </source>
</evidence>
<evidence type="ECO:0000313" key="2">
    <source>
        <dbReference type="EMBL" id="SEK70995.1"/>
    </source>
</evidence>
<feature type="transmembrane region" description="Helical" evidence="1">
    <location>
        <begin position="74"/>
        <end position="92"/>
    </location>
</feature>
<dbReference type="Pfam" id="PF04854">
    <property type="entry name" value="DUF624"/>
    <property type="match status" value="1"/>
</dbReference>
<protein>
    <submittedName>
        <fullName evidence="2">Uncharacterized membrane protein YesL</fullName>
    </submittedName>
</protein>
<accession>A0A1H7JCF6</accession>
<feature type="transmembrane region" description="Helical" evidence="1">
    <location>
        <begin position="104"/>
        <end position="129"/>
    </location>
</feature>
<keyword evidence="1" id="KW-1133">Transmembrane helix</keyword>
<dbReference type="InterPro" id="IPR006938">
    <property type="entry name" value="DUF624"/>
</dbReference>
<name>A0A1H7JCF6_9FIRM</name>
<gene>
    <name evidence="2" type="ORF">SAMN02910377_01601</name>
</gene>
<keyword evidence="1" id="KW-0472">Membrane</keyword>
<keyword evidence="1" id="KW-0812">Transmembrane</keyword>
<dbReference type="Proteomes" id="UP000182321">
    <property type="component" value="Unassembled WGS sequence"/>
</dbReference>
<proteinExistence type="predicted"/>
<dbReference type="AlphaFoldDB" id="A0A1H7JCF6"/>
<organism evidence="2 3">
    <name type="scientific">Pseudobutyrivibrio ruminis</name>
    <dbReference type="NCBI Taxonomy" id="46206"/>
    <lineage>
        <taxon>Bacteria</taxon>
        <taxon>Bacillati</taxon>
        <taxon>Bacillota</taxon>
        <taxon>Clostridia</taxon>
        <taxon>Lachnospirales</taxon>
        <taxon>Lachnospiraceae</taxon>
        <taxon>Pseudobutyrivibrio</taxon>
    </lineage>
</organism>
<feature type="transmembrane region" description="Helical" evidence="1">
    <location>
        <begin position="141"/>
        <end position="164"/>
    </location>
</feature>
<dbReference type="EMBL" id="FNZX01000009">
    <property type="protein sequence ID" value="SEK70995.1"/>
    <property type="molecule type" value="Genomic_DNA"/>
</dbReference>
<evidence type="ECO:0000313" key="3">
    <source>
        <dbReference type="Proteomes" id="UP000182321"/>
    </source>
</evidence>
<dbReference type="RefSeq" id="WP_044936428.1">
    <property type="nucleotide sequence ID" value="NZ_FNZX01000009.1"/>
</dbReference>
<feature type="transmembrane region" description="Helical" evidence="1">
    <location>
        <begin position="170"/>
        <end position="189"/>
    </location>
</feature>
<keyword evidence="3" id="KW-1185">Reference proteome</keyword>
<feature type="transmembrane region" description="Helical" evidence="1">
    <location>
        <begin position="20"/>
        <end position="45"/>
    </location>
</feature>